<protein>
    <submittedName>
        <fullName evidence="1">Penicillin-binding protein 2x</fullName>
    </submittedName>
</protein>
<feature type="non-terminal residue" evidence="1">
    <location>
        <position position="1"/>
    </location>
</feature>
<dbReference type="EMBL" id="AZMM01011489">
    <property type="protein sequence ID" value="ETJ34076.1"/>
    <property type="molecule type" value="Genomic_DNA"/>
</dbReference>
<organism evidence="1">
    <name type="scientific">human gut metagenome</name>
    <dbReference type="NCBI Taxonomy" id="408170"/>
    <lineage>
        <taxon>unclassified sequences</taxon>
        <taxon>metagenomes</taxon>
        <taxon>organismal metagenomes</taxon>
    </lineage>
</organism>
<sequence length="39" mass="4566">YSVVAMTPAENPDFIMYVTLKQPSESFQPIFWKEVVNRC</sequence>
<proteinExistence type="predicted"/>
<comment type="caution">
    <text evidence="1">The sequence shown here is derived from an EMBL/GenBank/DDBJ whole genome shotgun (WGS) entry which is preliminary data.</text>
</comment>
<evidence type="ECO:0000313" key="1">
    <source>
        <dbReference type="EMBL" id="ETJ34076.1"/>
    </source>
</evidence>
<dbReference type="AlphaFoldDB" id="W1XVA9"/>
<accession>W1XVA9</accession>
<name>W1XVA9_9ZZZZ</name>
<gene>
    <name evidence="1" type="ORF">Q604_UNBC11489G0001</name>
</gene>
<reference evidence="1" key="1">
    <citation type="submission" date="2013-12" db="EMBL/GenBank/DDBJ databases">
        <title>A Varibaculum cambriense genome reconstructed from a premature infant gut community with otherwise low bacterial novelty that shifts toward anaerobic metabolism during the third week of life.</title>
        <authorList>
            <person name="Brown C.T."/>
            <person name="Sharon I."/>
            <person name="Thomas B.C."/>
            <person name="Castelle C.J."/>
            <person name="Morowitz M.J."/>
            <person name="Banfield J.F."/>
        </authorList>
    </citation>
    <scope>NUCLEOTIDE SEQUENCE</scope>
</reference>